<protein>
    <submittedName>
        <fullName evidence="2">Uncharacterized protein</fullName>
    </submittedName>
</protein>
<evidence type="ECO:0000256" key="1">
    <source>
        <dbReference type="SAM" id="MobiDB-lite"/>
    </source>
</evidence>
<comment type="caution">
    <text evidence="2">The sequence shown here is derived from an EMBL/GenBank/DDBJ whole genome shotgun (WGS) entry which is preliminary data.</text>
</comment>
<evidence type="ECO:0000313" key="2">
    <source>
        <dbReference type="EMBL" id="ROQ20161.1"/>
    </source>
</evidence>
<dbReference type="RefSeq" id="WP_123637377.1">
    <property type="nucleotide sequence ID" value="NZ_RJUK01000001.1"/>
</dbReference>
<gene>
    <name evidence="2" type="ORF">EDC38_0759</name>
</gene>
<evidence type="ECO:0000313" key="3">
    <source>
        <dbReference type="Proteomes" id="UP000273643"/>
    </source>
</evidence>
<organism evidence="2 3">
    <name type="scientific">Marinimicrobium koreense</name>
    <dbReference type="NCBI Taxonomy" id="306545"/>
    <lineage>
        <taxon>Bacteria</taxon>
        <taxon>Pseudomonadati</taxon>
        <taxon>Pseudomonadota</taxon>
        <taxon>Gammaproteobacteria</taxon>
        <taxon>Cellvibrionales</taxon>
        <taxon>Cellvibrionaceae</taxon>
        <taxon>Marinimicrobium</taxon>
    </lineage>
</organism>
<dbReference type="Proteomes" id="UP000273643">
    <property type="component" value="Unassembled WGS sequence"/>
</dbReference>
<sequence length="418" mass="47121">MADEILGVIQALYSHRKLIREAVLHHGGTIPESEETEAAIRALKKHHLVWQMGDTEAITLTRSVVNLLANAQQNRYRRLADGNVDKLWRSIQERVSEHDEVLARGQIQDANRLCEDVAETLYELDHDIEESLRRFSDYIEHGYAHTRDPKLRVKENERALAMAQRLNDSLRGLDVYSVVDQSRLPRHTRHLFVAGFAKSLSRVREEVVATLYRLSELLVRLRADSELGQLIRAFEVHFSHQPDFLPEAPTLVGPLPPRLSLSKPVMRPPGQALSHNIGAMPADVYGVNAEDSFAAIAQAALRKAQRLPGEDLPQGQPVSDARHGTTELDPEHPVVRKARAFVEALKKKNNARLLSVTDIRKPLKVDCDASLWLSTVVNVVQALPEAERVRYRIHFVEHAEPHYSGNHIVEDIGIAYGP</sequence>
<proteinExistence type="predicted"/>
<accession>A0A3N1NXM5</accession>
<feature type="region of interest" description="Disordered" evidence="1">
    <location>
        <begin position="306"/>
        <end position="328"/>
    </location>
</feature>
<name>A0A3N1NXM5_9GAMM</name>
<dbReference type="OrthoDB" id="8565078at2"/>
<keyword evidence="3" id="KW-1185">Reference proteome</keyword>
<dbReference type="AlphaFoldDB" id="A0A3N1NXM5"/>
<dbReference type="EMBL" id="RJUK01000001">
    <property type="protein sequence ID" value="ROQ20161.1"/>
    <property type="molecule type" value="Genomic_DNA"/>
</dbReference>
<reference evidence="2 3" key="1">
    <citation type="submission" date="2018-11" db="EMBL/GenBank/DDBJ databases">
        <title>Genomic Encyclopedia of Type Strains, Phase IV (KMG-IV): sequencing the most valuable type-strain genomes for metagenomic binning, comparative biology and taxonomic classification.</title>
        <authorList>
            <person name="Goeker M."/>
        </authorList>
    </citation>
    <scope>NUCLEOTIDE SEQUENCE [LARGE SCALE GENOMIC DNA]</scope>
    <source>
        <strain evidence="2 3">DSM 16974</strain>
    </source>
</reference>